<gene>
    <name evidence="1" type="ORF">A3J68_01220</name>
</gene>
<dbReference type="Proteomes" id="UP000178529">
    <property type="component" value="Unassembled WGS sequence"/>
</dbReference>
<organism evidence="1 2">
    <name type="scientific">Candidatus Wildermuthbacteria bacterium RIFCSPHIGHO2_02_FULL_48_16</name>
    <dbReference type="NCBI Taxonomy" id="1802453"/>
    <lineage>
        <taxon>Bacteria</taxon>
        <taxon>Candidatus Wildermuthiibacteriota</taxon>
    </lineage>
</organism>
<evidence type="ECO:0000313" key="1">
    <source>
        <dbReference type="EMBL" id="OHA68241.1"/>
    </source>
</evidence>
<reference evidence="1 2" key="1">
    <citation type="journal article" date="2016" name="Nat. Commun.">
        <title>Thousands of microbial genomes shed light on interconnected biogeochemical processes in an aquifer system.</title>
        <authorList>
            <person name="Anantharaman K."/>
            <person name="Brown C.T."/>
            <person name="Hug L.A."/>
            <person name="Sharon I."/>
            <person name="Castelle C.J."/>
            <person name="Probst A.J."/>
            <person name="Thomas B.C."/>
            <person name="Singh A."/>
            <person name="Wilkins M.J."/>
            <person name="Karaoz U."/>
            <person name="Brodie E.L."/>
            <person name="Williams K.H."/>
            <person name="Hubbard S.S."/>
            <person name="Banfield J.F."/>
        </authorList>
    </citation>
    <scope>NUCLEOTIDE SEQUENCE [LARGE SCALE GENOMIC DNA]</scope>
</reference>
<evidence type="ECO:0000313" key="2">
    <source>
        <dbReference type="Proteomes" id="UP000178529"/>
    </source>
</evidence>
<dbReference type="AlphaFoldDB" id="A0A1G2R819"/>
<protein>
    <submittedName>
        <fullName evidence="1">Uncharacterized protein</fullName>
    </submittedName>
</protein>
<comment type="caution">
    <text evidence="1">The sequence shown here is derived from an EMBL/GenBank/DDBJ whole genome shotgun (WGS) entry which is preliminary data.</text>
</comment>
<dbReference type="EMBL" id="MHTY01000028">
    <property type="protein sequence ID" value="OHA68241.1"/>
    <property type="molecule type" value="Genomic_DNA"/>
</dbReference>
<accession>A0A1G2R819</accession>
<name>A0A1G2R819_9BACT</name>
<proteinExistence type="predicted"/>
<sequence>MIRRWKKEEADTSQEQVTLAQFLESYNQNIPASFPHASVGILKKFQTTYPTLFNHGGMWSIAQHRKRVIDWLSSHRDAD</sequence>